<evidence type="ECO:0000313" key="3">
    <source>
        <dbReference type="Proteomes" id="UP000278807"/>
    </source>
</evidence>
<protein>
    <submittedName>
        <fullName evidence="4">AD domain-containing protein</fullName>
    </submittedName>
</protein>
<dbReference type="WBParaSite" id="HNAJ_0000835901-mRNA-1">
    <property type="protein sequence ID" value="HNAJ_0000835901-mRNA-1"/>
    <property type="gene ID" value="HNAJ_0000835901"/>
</dbReference>
<dbReference type="Proteomes" id="UP000278807">
    <property type="component" value="Unassembled WGS sequence"/>
</dbReference>
<evidence type="ECO:0000313" key="2">
    <source>
        <dbReference type="EMBL" id="VDO04278.1"/>
    </source>
</evidence>
<name>A0A0R3TM38_RODNA</name>
<dbReference type="InterPro" id="IPR019181">
    <property type="entry name" value="LSM12_ABD"/>
</dbReference>
<evidence type="ECO:0000259" key="1">
    <source>
        <dbReference type="PROSITE" id="PS52001"/>
    </source>
</evidence>
<dbReference type="PROSITE" id="PS52001">
    <property type="entry name" value="AD"/>
    <property type="match status" value="1"/>
</dbReference>
<dbReference type="OrthoDB" id="1057137at2759"/>
<keyword evidence="3" id="KW-1185">Reference proteome</keyword>
<dbReference type="InterPro" id="IPR047574">
    <property type="entry name" value="AD"/>
</dbReference>
<dbReference type="Pfam" id="PF09793">
    <property type="entry name" value="AD"/>
    <property type="match status" value="1"/>
</dbReference>
<reference evidence="2 3" key="2">
    <citation type="submission" date="2018-11" db="EMBL/GenBank/DDBJ databases">
        <authorList>
            <consortium name="Pathogen Informatics"/>
        </authorList>
    </citation>
    <scope>NUCLEOTIDE SEQUENCE [LARGE SCALE GENOMIC DNA]</scope>
</reference>
<dbReference type="InterPro" id="IPR039683">
    <property type="entry name" value="Lsm12-like"/>
</dbReference>
<dbReference type="PANTHER" id="PTHR13542">
    <property type="entry name" value="LSM12 HOMOLOG"/>
    <property type="match status" value="1"/>
</dbReference>
<gene>
    <name evidence="2" type="ORF">HNAJ_LOCUS8355</name>
</gene>
<reference evidence="4" key="1">
    <citation type="submission" date="2017-02" db="UniProtKB">
        <authorList>
            <consortium name="WormBaseParasite"/>
        </authorList>
    </citation>
    <scope>IDENTIFICATION</scope>
</reference>
<dbReference type="STRING" id="102285.A0A0R3TM38"/>
<accession>A0A0R3TM38</accession>
<proteinExistence type="predicted"/>
<dbReference type="SMART" id="SM00995">
    <property type="entry name" value="AD"/>
    <property type="match status" value="1"/>
</dbReference>
<feature type="domain" description="AD" evidence="1">
    <location>
        <begin position="74"/>
        <end position="178"/>
    </location>
</feature>
<dbReference type="EMBL" id="UZAE01012270">
    <property type="protein sequence ID" value="VDO04278.1"/>
    <property type="molecule type" value="Genomic_DNA"/>
</dbReference>
<organism evidence="4">
    <name type="scientific">Rodentolepis nana</name>
    <name type="common">Dwarf tapeworm</name>
    <name type="synonym">Hymenolepis nana</name>
    <dbReference type="NCBI Taxonomy" id="102285"/>
    <lineage>
        <taxon>Eukaryota</taxon>
        <taxon>Metazoa</taxon>
        <taxon>Spiralia</taxon>
        <taxon>Lophotrochozoa</taxon>
        <taxon>Platyhelminthes</taxon>
        <taxon>Cestoda</taxon>
        <taxon>Eucestoda</taxon>
        <taxon>Cyclophyllidea</taxon>
        <taxon>Hymenolepididae</taxon>
        <taxon>Rodentolepis</taxon>
    </lineage>
</organism>
<evidence type="ECO:0000313" key="4">
    <source>
        <dbReference type="WBParaSite" id="HNAJ_0000835901-mRNA-1"/>
    </source>
</evidence>
<dbReference type="AlphaFoldDB" id="A0A0R3TM38"/>
<sequence>MVKDLRIGNHVEFTSHDGKNLSGEILFSDEVLKYFVIQQPTKKNGHNAFDVYLFPHDSVKEVRVTKQNGNVRYPEIDLDKVSARSRSNQKTAQERLKLFEAGVPMEVRDLFDDLSRTLPASEHLQVRWKNPSIHVLEYTVIKPPYTAESVQEKTDSQKAKPERDYVKKLVEKFYSERKKSL</sequence>